<protein>
    <submittedName>
        <fullName evidence="1">Uncharacterized protein</fullName>
    </submittedName>
</protein>
<reference evidence="1" key="1">
    <citation type="submission" date="2020-05" db="EMBL/GenBank/DDBJ databases">
        <title>WGS assembly of Panicum virgatum.</title>
        <authorList>
            <person name="Lovell J.T."/>
            <person name="Jenkins J."/>
            <person name="Shu S."/>
            <person name="Juenger T.E."/>
            <person name="Schmutz J."/>
        </authorList>
    </citation>
    <scope>NUCLEOTIDE SEQUENCE</scope>
    <source>
        <strain evidence="1">AP13</strain>
    </source>
</reference>
<keyword evidence="2" id="KW-1185">Reference proteome</keyword>
<sequence length="67" mass="8076">MGETPLRNSQLQAVIGAGMLPDSSCSADERKNKKWRWVRKLEEEFRTRGCNCCWIHLQWKKWRWVKL</sequence>
<dbReference type="AlphaFoldDB" id="A0A8T0ME46"/>
<proteinExistence type="predicted"/>
<accession>A0A8T0ME46</accession>
<gene>
    <name evidence="1" type="ORF">PVAP13_9NG108173</name>
</gene>
<name>A0A8T0ME46_PANVG</name>
<comment type="caution">
    <text evidence="1">The sequence shown here is derived from an EMBL/GenBank/DDBJ whole genome shotgun (WGS) entry which is preliminary data.</text>
</comment>
<evidence type="ECO:0000313" key="1">
    <source>
        <dbReference type="EMBL" id="KAG2535327.1"/>
    </source>
</evidence>
<dbReference type="EMBL" id="CM029054">
    <property type="protein sequence ID" value="KAG2535327.1"/>
    <property type="molecule type" value="Genomic_DNA"/>
</dbReference>
<organism evidence="1 2">
    <name type="scientific">Panicum virgatum</name>
    <name type="common">Blackwell switchgrass</name>
    <dbReference type="NCBI Taxonomy" id="38727"/>
    <lineage>
        <taxon>Eukaryota</taxon>
        <taxon>Viridiplantae</taxon>
        <taxon>Streptophyta</taxon>
        <taxon>Embryophyta</taxon>
        <taxon>Tracheophyta</taxon>
        <taxon>Spermatophyta</taxon>
        <taxon>Magnoliopsida</taxon>
        <taxon>Liliopsida</taxon>
        <taxon>Poales</taxon>
        <taxon>Poaceae</taxon>
        <taxon>PACMAD clade</taxon>
        <taxon>Panicoideae</taxon>
        <taxon>Panicodae</taxon>
        <taxon>Paniceae</taxon>
        <taxon>Panicinae</taxon>
        <taxon>Panicum</taxon>
        <taxon>Panicum sect. Hiantes</taxon>
    </lineage>
</organism>
<evidence type="ECO:0000313" key="2">
    <source>
        <dbReference type="Proteomes" id="UP000823388"/>
    </source>
</evidence>
<dbReference type="Proteomes" id="UP000823388">
    <property type="component" value="Chromosome 9N"/>
</dbReference>